<sequence length="31" mass="3664">MWSCWISTLEMSVSWTLSLILRRHILSLTSL</sequence>
<reference evidence="2" key="1">
    <citation type="submission" date="2005-09" db="EMBL/GenBank/DDBJ databases">
        <authorList>
            <person name="Mural R.J."/>
            <person name="Li P.W."/>
            <person name="Adams M.D."/>
            <person name="Amanatides P.G."/>
            <person name="Baden-Tillson H."/>
            <person name="Barnstead M."/>
            <person name="Chin S.H."/>
            <person name="Dew I."/>
            <person name="Evans C.A."/>
            <person name="Ferriera S."/>
            <person name="Flanigan M."/>
            <person name="Fosler C."/>
            <person name="Glodek A."/>
            <person name="Gu Z."/>
            <person name="Holt R.A."/>
            <person name="Jennings D."/>
            <person name="Kraft C.L."/>
            <person name="Lu F."/>
            <person name="Nguyen T."/>
            <person name="Nusskern D.R."/>
            <person name="Pfannkoch C.M."/>
            <person name="Sitter C."/>
            <person name="Sutton G.G."/>
            <person name="Venter J.C."/>
            <person name="Wang Z."/>
            <person name="Woodage T."/>
            <person name="Zheng X.H."/>
            <person name="Zhong F."/>
        </authorList>
    </citation>
    <scope>NUCLEOTIDE SEQUENCE [LARGE SCALE GENOMIC DNA]</scope>
    <source>
        <strain>BN</strain>
        <strain evidence="2">Sprague-Dawley</strain>
    </source>
</reference>
<organism evidence="1 2">
    <name type="scientific">Rattus norvegicus</name>
    <name type="common">Rat</name>
    <dbReference type="NCBI Taxonomy" id="10116"/>
    <lineage>
        <taxon>Eukaryota</taxon>
        <taxon>Metazoa</taxon>
        <taxon>Chordata</taxon>
        <taxon>Craniata</taxon>
        <taxon>Vertebrata</taxon>
        <taxon>Euteleostomi</taxon>
        <taxon>Mammalia</taxon>
        <taxon>Eutheria</taxon>
        <taxon>Euarchontoglires</taxon>
        <taxon>Glires</taxon>
        <taxon>Rodentia</taxon>
        <taxon>Myomorpha</taxon>
        <taxon>Muroidea</taxon>
        <taxon>Muridae</taxon>
        <taxon>Murinae</taxon>
        <taxon>Rattus</taxon>
    </lineage>
</organism>
<dbReference type="Proteomes" id="UP000234681">
    <property type="component" value="Chromosome 9"/>
</dbReference>
<evidence type="ECO:0000313" key="1">
    <source>
        <dbReference type="EMBL" id="EDL75484.1"/>
    </source>
</evidence>
<protein>
    <submittedName>
        <fullName evidence="1">RCG64105</fullName>
    </submittedName>
</protein>
<name>A6JW76_RAT</name>
<evidence type="ECO:0000313" key="2">
    <source>
        <dbReference type="Proteomes" id="UP000234681"/>
    </source>
</evidence>
<dbReference type="AlphaFoldDB" id="A6JW76"/>
<gene>
    <name evidence="1" type="ORF">rCG_64105</name>
</gene>
<dbReference type="EMBL" id="CH474004">
    <property type="protein sequence ID" value="EDL75484.1"/>
    <property type="molecule type" value="Genomic_DNA"/>
</dbReference>
<accession>A6JW76</accession>
<proteinExistence type="predicted"/>